<proteinExistence type="inferred from homology"/>
<dbReference type="AlphaFoldDB" id="A0A8B6EC36"/>
<dbReference type="OrthoDB" id="338854at2759"/>
<dbReference type="PANTHER" id="PTHR12991">
    <property type="entry name" value="NITROGEN PERMEASE REGULATOR 2/TUMOR SUPPRESSOR CANDIDATE 4"/>
    <property type="match status" value="1"/>
</dbReference>
<evidence type="ECO:0000256" key="1">
    <source>
        <dbReference type="ARBA" id="ARBA00008433"/>
    </source>
</evidence>
<dbReference type="Proteomes" id="UP000596742">
    <property type="component" value="Unassembled WGS sequence"/>
</dbReference>
<evidence type="ECO:0000313" key="2">
    <source>
        <dbReference type="EMBL" id="VDI32328.1"/>
    </source>
</evidence>
<dbReference type="EMBL" id="UYJE01004896">
    <property type="protein sequence ID" value="VDI32328.1"/>
    <property type="molecule type" value="Genomic_DNA"/>
</dbReference>
<comment type="caution">
    <text evidence="2">The sequence shown here is derived from an EMBL/GenBank/DDBJ whole genome shotgun (WGS) entry which is preliminary data.</text>
</comment>
<evidence type="ECO:0000313" key="3">
    <source>
        <dbReference type="Proteomes" id="UP000596742"/>
    </source>
</evidence>
<organism evidence="2 3">
    <name type="scientific">Mytilus galloprovincialis</name>
    <name type="common">Mediterranean mussel</name>
    <dbReference type="NCBI Taxonomy" id="29158"/>
    <lineage>
        <taxon>Eukaryota</taxon>
        <taxon>Metazoa</taxon>
        <taxon>Spiralia</taxon>
        <taxon>Lophotrochozoa</taxon>
        <taxon>Mollusca</taxon>
        <taxon>Bivalvia</taxon>
        <taxon>Autobranchia</taxon>
        <taxon>Pteriomorphia</taxon>
        <taxon>Mytilida</taxon>
        <taxon>Mytiloidea</taxon>
        <taxon>Mytilidae</taxon>
        <taxon>Mytilinae</taxon>
        <taxon>Mytilus</taxon>
    </lineage>
</organism>
<dbReference type="Pfam" id="PF06218">
    <property type="entry name" value="NPR2"/>
    <property type="match status" value="1"/>
</dbReference>
<comment type="similarity">
    <text evidence="1">Belongs to the NPR2 family.</text>
</comment>
<reference evidence="2" key="1">
    <citation type="submission" date="2018-11" db="EMBL/GenBank/DDBJ databases">
        <authorList>
            <person name="Alioto T."/>
            <person name="Alioto T."/>
        </authorList>
    </citation>
    <scope>NUCLEOTIDE SEQUENCE</scope>
</reference>
<dbReference type="GO" id="GO:0034198">
    <property type="term" value="P:cellular response to amino acid starvation"/>
    <property type="evidence" value="ECO:0007669"/>
    <property type="project" value="TreeGrafter"/>
</dbReference>
<gene>
    <name evidence="2" type="ORF">MGAL_10B044539</name>
</gene>
<dbReference type="GO" id="GO:0005774">
    <property type="term" value="C:vacuolar membrane"/>
    <property type="evidence" value="ECO:0007669"/>
    <property type="project" value="TreeGrafter"/>
</dbReference>
<dbReference type="GO" id="GO:1904262">
    <property type="term" value="P:negative regulation of TORC1 signaling"/>
    <property type="evidence" value="ECO:0007669"/>
    <property type="project" value="TreeGrafter"/>
</dbReference>
<dbReference type="InterPro" id="IPR009348">
    <property type="entry name" value="NPR2-like"/>
</dbReference>
<accession>A0A8B6EC36</accession>
<keyword evidence="3" id="KW-1185">Reference proteome</keyword>
<sequence length="161" mass="18375">MIKGMCLAEFHPTAGPKIKYQIPEEVFSKEDLDAIHPYIITKPDLKERLITLNTLGKKVIGCPVIIENPKYARNAYIFNLFFVMDSKTETTKYEPVVKKLASYLKQIEVEELIANMAQGPILLFSSLCTHRPSSLSFFTKIITSKNCLAKFNQTLPHSSYW</sequence>
<name>A0A8B6EC36_MYTGA</name>
<dbReference type="GO" id="GO:1990130">
    <property type="term" value="C:GATOR1 complex"/>
    <property type="evidence" value="ECO:0007669"/>
    <property type="project" value="TreeGrafter"/>
</dbReference>
<dbReference type="PANTHER" id="PTHR12991:SF10">
    <property type="entry name" value="GATOR COMPLEX PROTEIN NPRL2"/>
    <property type="match status" value="1"/>
</dbReference>
<protein>
    <submittedName>
        <fullName evidence="2">Nitrogen permease regulator 2-like protein</fullName>
    </submittedName>
</protein>
<dbReference type="GO" id="GO:0010508">
    <property type="term" value="P:positive regulation of autophagy"/>
    <property type="evidence" value="ECO:0007669"/>
    <property type="project" value="TreeGrafter"/>
</dbReference>
<dbReference type="GO" id="GO:0005096">
    <property type="term" value="F:GTPase activator activity"/>
    <property type="evidence" value="ECO:0007669"/>
    <property type="project" value="TreeGrafter"/>
</dbReference>